<keyword evidence="3" id="KW-1185">Reference proteome</keyword>
<evidence type="ECO:0000313" key="3">
    <source>
        <dbReference type="Proteomes" id="UP001295740"/>
    </source>
</evidence>
<name>A0AAI8VB19_9PEZI</name>
<reference evidence="2" key="1">
    <citation type="submission" date="2023-10" db="EMBL/GenBank/DDBJ databases">
        <authorList>
            <person name="Hackl T."/>
        </authorList>
    </citation>
    <scope>NUCLEOTIDE SEQUENCE</scope>
</reference>
<dbReference type="Proteomes" id="UP001295740">
    <property type="component" value="Unassembled WGS sequence"/>
</dbReference>
<sequence length="226" mass="25022">MSSPVMLSDLDVQTQPGVYDEDPNSLWARDEPYRQPFHVFADEDQAWHATMPTSTPELSTSPPSAGCAAKNIFQVLAWNISFERILPLPRMQAALDHLRTHLVGNSDETETVIETETARAAYYDGVATATATGRNNGTCMLIPKNGFVIRDVFRVHYAQSSMQRDALFVDINITSAGGGWRSTLLRLCTMHLESLRAAPPKRPHQLAVAARYLHAAPGVVWPYEDG</sequence>
<dbReference type="EMBL" id="CAUWAG010000003">
    <property type="protein sequence ID" value="CAJ2501130.1"/>
    <property type="molecule type" value="Genomic_DNA"/>
</dbReference>
<comment type="caution">
    <text evidence="2">The sequence shown here is derived from an EMBL/GenBank/DDBJ whole genome shotgun (WGS) entry which is preliminary data.</text>
</comment>
<proteinExistence type="predicted"/>
<dbReference type="AlphaFoldDB" id="A0AAI8VB19"/>
<dbReference type="InterPro" id="IPR036691">
    <property type="entry name" value="Endo/exonu/phosph_ase_sf"/>
</dbReference>
<dbReference type="Gene3D" id="3.60.10.10">
    <property type="entry name" value="Endonuclease/exonuclease/phosphatase"/>
    <property type="match status" value="1"/>
</dbReference>
<feature type="region of interest" description="Disordered" evidence="1">
    <location>
        <begin position="1"/>
        <end position="23"/>
    </location>
</feature>
<evidence type="ECO:0000313" key="2">
    <source>
        <dbReference type="EMBL" id="CAJ2501130.1"/>
    </source>
</evidence>
<gene>
    <name evidence="2" type="ORF">KHLLAP_LOCUS1598</name>
</gene>
<protein>
    <submittedName>
        <fullName evidence="2">Uu.00g039830.m01.CDS01</fullName>
    </submittedName>
</protein>
<accession>A0AAI8VB19</accession>
<evidence type="ECO:0000256" key="1">
    <source>
        <dbReference type="SAM" id="MobiDB-lite"/>
    </source>
</evidence>
<organism evidence="2 3">
    <name type="scientific">Anthostomella pinea</name>
    <dbReference type="NCBI Taxonomy" id="933095"/>
    <lineage>
        <taxon>Eukaryota</taxon>
        <taxon>Fungi</taxon>
        <taxon>Dikarya</taxon>
        <taxon>Ascomycota</taxon>
        <taxon>Pezizomycotina</taxon>
        <taxon>Sordariomycetes</taxon>
        <taxon>Xylariomycetidae</taxon>
        <taxon>Xylariales</taxon>
        <taxon>Xylariaceae</taxon>
        <taxon>Anthostomella</taxon>
    </lineage>
</organism>
<feature type="compositionally biased region" description="Polar residues" evidence="1">
    <location>
        <begin position="1"/>
        <end position="16"/>
    </location>
</feature>